<keyword evidence="3 5" id="KW-1133">Transmembrane helix</keyword>
<dbReference type="EMBL" id="DS985221">
    <property type="protein sequence ID" value="EEY20711.1"/>
    <property type="molecule type" value="Genomic_DNA"/>
</dbReference>
<sequence length="181" mass="19153">MAFSSYVGVGAWILQAIFALVALALSVDLLRGQLHGAPPGSIQFAVFVGSVGLVVALLELAGMFVGKIPSNVVMVFDVMSGLLLLGGGIAYAVALGGIECERHENLDEVAGNDWWESPIVNAGSENYHGTRKLDLRRCQKAYANQAIQFACAVTALGTAFLCYLAWRRTGAGLARPAMPLK</sequence>
<dbReference type="Proteomes" id="UP000008698">
    <property type="component" value="Unassembled WGS sequence"/>
</dbReference>
<organism evidence="8">
    <name type="scientific">Verticillium alfalfae (strain VaMs.102 / ATCC MYA-4576 / FGSC 10136)</name>
    <name type="common">Verticillium wilt of alfalfa</name>
    <name type="synonym">Verticillium albo-atrum</name>
    <dbReference type="NCBI Taxonomy" id="526221"/>
    <lineage>
        <taxon>Eukaryota</taxon>
        <taxon>Fungi</taxon>
        <taxon>Dikarya</taxon>
        <taxon>Ascomycota</taxon>
        <taxon>Pezizomycotina</taxon>
        <taxon>Sordariomycetes</taxon>
        <taxon>Hypocreomycetidae</taxon>
        <taxon>Glomerellales</taxon>
        <taxon>Plectosphaerellaceae</taxon>
        <taxon>Verticillium</taxon>
    </lineage>
</organism>
<dbReference type="GO" id="GO:0032126">
    <property type="term" value="C:eisosome"/>
    <property type="evidence" value="ECO:0007669"/>
    <property type="project" value="TreeGrafter"/>
</dbReference>
<dbReference type="OMA" id="AATWFDF"/>
<dbReference type="InterPro" id="IPR008253">
    <property type="entry name" value="Marvel"/>
</dbReference>
<evidence type="ECO:0000256" key="5">
    <source>
        <dbReference type="SAM" id="Phobius"/>
    </source>
</evidence>
<dbReference type="RefSeq" id="XP_003003259.1">
    <property type="nucleotide sequence ID" value="XM_003003213.1"/>
</dbReference>
<evidence type="ECO:0000256" key="2">
    <source>
        <dbReference type="ARBA" id="ARBA00022692"/>
    </source>
</evidence>
<reference evidence="8" key="1">
    <citation type="journal article" date="2011" name="PLoS Pathog.">
        <title>Comparative genomics yields insights into niche adaptation of plant vascular wilt pathogens.</title>
        <authorList>
            <person name="Klosterman S.J."/>
            <person name="Subbarao K.V."/>
            <person name="Kang S."/>
            <person name="Veronese P."/>
            <person name="Gold S.E."/>
            <person name="Thomma B.P.H.J."/>
            <person name="Chen Z."/>
            <person name="Henrissat B."/>
            <person name="Lee Y.-H."/>
            <person name="Park J."/>
            <person name="Garcia-Pedrajas M.D."/>
            <person name="Barbara D.J."/>
            <person name="Anchieta A."/>
            <person name="de Jonge R."/>
            <person name="Santhanam P."/>
            <person name="Maruthachalam K."/>
            <person name="Atallah Z."/>
            <person name="Amyotte S.G."/>
            <person name="Paz Z."/>
            <person name="Inderbitzin P."/>
            <person name="Hayes R.J."/>
            <person name="Heiman D.I."/>
            <person name="Young S."/>
            <person name="Zeng Q."/>
            <person name="Engels R."/>
            <person name="Galagan J."/>
            <person name="Cuomo C.A."/>
            <person name="Dobinson K.F."/>
            <person name="Ma L.-J."/>
        </authorList>
    </citation>
    <scope>NUCLEOTIDE SEQUENCE [LARGE SCALE GENOMIC DNA]</scope>
    <source>
        <strain evidence="8">VaMs.102 / ATCC MYA-4576 / FGSC 10136</strain>
    </source>
</reference>
<gene>
    <name evidence="7" type="ORF">VDBG_06821</name>
</gene>
<dbReference type="GeneID" id="9537385"/>
<feature type="transmembrane region" description="Helical" evidence="5">
    <location>
        <begin position="42"/>
        <end position="66"/>
    </location>
</feature>
<dbReference type="Pfam" id="PF01284">
    <property type="entry name" value="MARVEL"/>
    <property type="match status" value="1"/>
</dbReference>
<evidence type="ECO:0000256" key="4">
    <source>
        <dbReference type="ARBA" id="ARBA00023136"/>
    </source>
</evidence>
<evidence type="ECO:0000256" key="3">
    <source>
        <dbReference type="ARBA" id="ARBA00022989"/>
    </source>
</evidence>
<evidence type="ECO:0000313" key="8">
    <source>
        <dbReference type="Proteomes" id="UP000008698"/>
    </source>
</evidence>
<evidence type="ECO:0000313" key="7">
    <source>
        <dbReference type="EMBL" id="EEY20711.1"/>
    </source>
</evidence>
<keyword evidence="2 5" id="KW-0812">Transmembrane</keyword>
<dbReference type="PANTHER" id="PTHR28165">
    <property type="entry name" value="NON-CLASSICAL EXPORT PROTEIN 2-RELATED"/>
    <property type="match status" value="1"/>
</dbReference>
<keyword evidence="4 5" id="KW-0472">Membrane</keyword>
<dbReference type="STRING" id="526221.C9SPJ6"/>
<proteinExistence type="predicted"/>
<accession>C9SPJ6</accession>
<dbReference type="PANTHER" id="PTHR28165:SF2">
    <property type="entry name" value="MARVEL DOMAIN-CONTAINING PROTEIN"/>
    <property type="match status" value="1"/>
</dbReference>
<feature type="transmembrane region" description="Helical" evidence="5">
    <location>
        <begin position="72"/>
        <end position="94"/>
    </location>
</feature>
<dbReference type="GO" id="GO:0070941">
    <property type="term" value="P:eisosome assembly"/>
    <property type="evidence" value="ECO:0007669"/>
    <property type="project" value="TreeGrafter"/>
</dbReference>
<feature type="domain" description="MARVEL" evidence="6">
    <location>
        <begin position="13"/>
        <end position="161"/>
    </location>
</feature>
<feature type="transmembrane region" description="Helical" evidence="5">
    <location>
        <begin position="146"/>
        <end position="166"/>
    </location>
</feature>
<dbReference type="eggNOG" id="ENOG502SASX">
    <property type="taxonomic scope" value="Eukaryota"/>
</dbReference>
<dbReference type="AlphaFoldDB" id="C9SPJ6"/>
<dbReference type="GO" id="GO:0005886">
    <property type="term" value="C:plasma membrane"/>
    <property type="evidence" value="ECO:0007669"/>
    <property type="project" value="TreeGrafter"/>
</dbReference>
<evidence type="ECO:0000259" key="6">
    <source>
        <dbReference type="Pfam" id="PF01284"/>
    </source>
</evidence>
<comment type="subcellular location">
    <subcellularLocation>
        <location evidence="1">Membrane</location>
        <topology evidence="1">Multi-pass membrane protein</topology>
    </subcellularLocation>
</comment>
<feature type="transmembrane region" description="Helical" evidence="5">
    <location>
        <begin position="6"/>
        <end position="30"/>
    </location>
</feature>
<dbReference type="InterPro" id="IPR052649">
    <property type="entry name" value="NCE102-like"/>
</dbReference>
<name>C9SPJ6_VERA1</name>
<dbReference type="KEGG" id="val:VDBG_06821"/>
<keyword evidence="8" id="KW-1185">Reference proteome</keyword>
<dbReference type="OrthoDB" id="2017497at2759"/>
<evidence type="ECO:0000256" key="1">
    <source>
        <dbReference type="ARBA" id="ARBA00004141"/>
    </source>
</evidence>
<protein>
    <submittedName>
        <fullName evidence="7">Predicted protein</fullName>
    </submittedName>
</protein>
<dbReference type="GO" id="GO:0072659">
    <property type="term" value="P:protein localization to plasma membrane"/>
    <property type="evidence" value="ECO:0007669"/>
    <property type="project" value="TreeGrafter"/>
</dbReference>
<dbReference type="HOGENOM" id="CLU_125562_1_0_1"/>